<evidence type="ECO:0000256" key="1">
    <source>
        <dbReference type="SAM" id="MobiDB-lite"/>
    </source>
</evidence>
<feature type="compositionally biased region" description="Basic and acidic residues" evidence="1">
    <location>
        <begin position="665"/>
        <end position="674"/>
    </location>
</feature>
<feature type="region of interest" description="Disordered" evidence="1">
    <location>
        <begin position="655"/>
        <end position="674"/>
    </location>
</feature>
<evidence type="ECO:0000313" key="3">
    <source>
        <dbReference type="Proteomes" id="UP000343317"/>
    </source>
</evidence>
<dbReference type="AlphaFoldDB" id="A0A5E4YUF7"/>
<protein>
    <submittedName>
        <fullName evidence="2">Uncharacterized protein</fullName>
    </submittedName>
</protein>
<dbReference type="RefSeq" id="WP_150623682.1">
    <property type="nucleotide sequence ID" value="NZ_CABPSM010000020.1"/>
</dbReference>
<dbReference type="EMBL" id="CABPSM010000020">
    <property type="protein sequence ID" value="VVE52376.1"/>
    <property type="molecule type" value="Genomic_DNA"/>
</dbReference>
<dbReference type="Proteomes" id="UP000343317">
    <property type="component" value="Unassembled WGS sequence"/>
</dbReference>
<proteinExistence type="predicted"/>
<gene>
    <name evidence="2" type="ORF">PHO31112_04779</name>
</gene>
<feature type="region of interest" description="Disordered" evidence="1">
    <location>
        <begin position="378"/>
        <end position="412"/>
    </location>
</feature>
<reference evidence="2 3" key="1">
    <citation type="submission" date="2019-08" db="EMBL/GenBank/DDBJ databases">
        <authorList>
            <person name="Peeters C."/>
        </authorList>
    </citation>
    <scope>NUCLEOTIDE SEQUENCE [LARGE SCALE GENOMIC DNA]</scope>
    <source>
        <strain evidence="2 3">LMG 31112</strain>
    </source>
</reference>
<name>A0A5E4YUF7_9BURK</name>
<keyword evidence="3" id="KW-1185">Reference proteome</keyword>
<evidence type="ECO:0000313" key="2">
    <source>
        <dbReference type="EMBL" id="VVE52376.1"/>
    </source>
</evidence>
<sequence>MKPTYYEGFRVRRRAATQSVAAGAAKVYPPPEIPPSAYAPLPSGMPDDGLLLNSYKNAPLTVTIDISKLPNAIYGENDFVYLYLDGTELYKHTITLAEQTAGGIDLDIVAGQLTQEKQYTVTYAFQGENNSTADTTSDPLTLRTIYTAPGEPDMQGPVFDANIVSKGLTNPGLTALGNTLPCVIPSYRGRADGDVIKPRVVLQSGTTPVDAAEVMIPYGGAGAQVDASYTRANLEALGGDGVAMFTYTVTDRAGNVSPPSKAISIDLFLTSPIGQLTAPTVTPLVGQNKDMVDDASARVLEVEVPPDTTLLARGDQIWILWGTARIPGGEVIDPADTHIVTIPYQIIRDEGQGSVAVSYEIYRASTLYGSSPLVPLTVNLDQPGGPDPDPLTPQNEALGPPEVRSASWPTTPPNEIPEPDSNLDAMFAVPWLTVAGPTKGAAAFVDGDQVQLFYAKTVDSTNTPFDTRTISLADVTAATELTYTLPASVIQANGSGIFKAYYIGVRSVANGVSNSSLSPAADVTVISSAGKPGGLTGLPAPTFDGLTRADYPVAAAGLAIMVPTDYVNAAEGDTITVTFTAKWGSQGQSGEDVKLAKYVETRTVGAGDMTAKSMRFTVLPAQALYLYPICLGEVVFEATNASGSAISPPALLIVDTRSNPAPPDDPDRPTKVWR</sequence>
<organism evidence="2 3">
    <name type="scientific">Pandoraea horticolens</name>
    <dbReference type="NCBI Taxonomy" id="2508298"/>
    <lineage>
        <taxon>Bacteria</taxon>
        <taxon>Pseudomonadati</taxon>
        <taxon>Pseudomonadota</taxon>
        <taxon>Betaproteobacteria</taxon>
        <taxon>Burkholderiales</taxon>
        <taxon>Burkholderiaceae</taxon>
        <taxon>Pandoraea</taxon>
    </lineage>
</organism>
<accession>A0A5E4YUF7</accession>